<dbReference type="Pfam" id="PF07744">
    <property type="entry name" value="SPOC"/>
    <property type="match status" value="1"/>
</dbReference>
<dbReference type="InterPro" id="IPR012921">
    <property type="entry name" value="SPOC_C"/>
</dbReference>
<dbReference type="PANTHER" id="PTHR11477">
    <property type="entry name" value="TRANSCRIPTION FACTOR S-II ZINC FINGER DOMAIN-CONTAINING PROTEIN"/>
    <property type="match status" value="1"/>
</dbReference>
<dbReference type="PROSITE" id="PS51321">
    <property type="entry name" value="TFIIS_CENTRAL"/>
    <property type="match status" value="1"/>
</dbReference>
<name>A0A2H9TPP6_9FUNG</name>
<evidence type="ECO:0000256" key="1">
    <source>
        <dbReference type="ARBA" id="ARBA00022723"/>
    </source>
</evidence>
<keyword evidence="7" id="KW-1185">Reference proteome</keyword>
<dbReference type="PANTHER" id="PTHR11477:SF0">
    <property type="entry name" value="IP08861P-RELATED"/>
    <property type="match status" value="1"/>
</dbReference>
<evidence type="ECO:0000256" key="3">
    <source>
        <dbReference type="ARBA" id="ARBA00022833"/>
    </source>
</evidence>
<accession>A0A2H9TPP6</accession>
<keyword evidence="2" id="KW-0863">Zinc-finger</keyword>
<proteinExistence type="predicted"/>
<keyword evidence="1" id="KW-0479">Metal-binding</keyword>
<dbReference type="AlphaFoldDB" id="A0A2H9TPP6"/>
<gene>
    <name evidence="6" type="ORF">PSACC_00453</name>
</gene>
<evidence type="ECO:0000256" key="4">
    <source>
        <dbReference type="ARBA" id="ARBA00023242"/>
    </source>
</evidence>
<reference evidence="6 7" key="1">
    <citation type="submission" date="2016-10" db="EMBL/GenBank/DDBJ databases">
        <title>The genome of Paramicrosporidium saccamoebae is the missing link in understanding Cryptomycota and Microsporidia evolution.</title>
        <authorList>
            <person name="Quandt C.A."/>
            <person name="Beaudet D."/>
            <person name="Corsaro D."/>
            <person name="Michel R."/>
            <person name="Corradi N."/>
            <person name="James T."/>
        </authorList>
    </citation>
    <scope>NUCLEOTIDE SEQUENCE [LARGE SCALE GENOMIC DNA]</scope>
    <source>
        <strain evidence="6 7">KSL3</strain>
    </source>
</reference>
<dbReference type="GO" id="GO:0008270">
    <property type="term" value="F:zinc ion binding"/>
    <property type="evidence" value="ECO:0007669"/>
    <property type="project" value="UniProtKB-KW"/>
</dbReference>
<evidence type="ECO:0000313" key="6">
    <source>
        <dbReference type="EMBL" id="PJF19727.1"/>
    </source>
</evidence>
<dbReference type="GO" id="GO:0031440">
    <property type="term" value="P:regulation of mRNA 3'-end processing"/>
    <property type="evidence" value="ECO:0007669"/>
    <property type="project" value="TreeGrafter"/>
</dbReference>
<dbReference type="OrthoDB" id="419537at2759"/>
<evidence type="ECO:0000259" key="5">
    <source>
        <dbReference type="PROSITE" id="PS51321"/>
    </source>
</evidence>
<dbReference type="Gene3D" id="1.10.472.30">
    <property type="entry name" value="Transcription elongation factor S-II, central domain"/>
    <property type="match status" value="1"/>
</dbReference>
<dbReference type="CDD" id="cd21538">
    <property type="entry name" value="SPOC_TFIIS"/>
    <property type="match status" value="1"/>
</dbReference>
<dbReference type="InterPro" id="IPR003618">
    <property type="entry name" value="TFIIS_cen_dom"/>
</dbReference>
<dbReference type="Proteomes" id="UP000240830">
    <property type="component" value="Unassembled WGS sequence"/>
</dbReference>
<dbReference type="InterPro" id="IPR036575">
    <property type="entry name" value="TFIIS_cen_dom_sf"/>
</dbReference>
<dbReference type="SMART" id="SM00510">
    <property type="entry name" value="TFS2M"/>
    <property type="match status" value="1"/>
</dbReference>
<dbReference type="STRING" id="1246581.A0A2H9TPP6"/>
<keyword evidence="3" id="KW-0862">Zinc</keyword>
<keyword evidence="4" id="KW-0539">Nucleus</keyword>
<feature type="domain" description="TFIIS central" evidence="5">
    <location>
        <begin position="28"/>
        <end position="160"/>
    </location>
</feature>
<dbReference type="EMBL" id="MTSL01000044">
    <property type="protein sequence ID" value="PJF19727.1"/>
    <property type="molecule type" value="Genomic_DNA"/>
</dbReference>
<evidence type="ECO:0000313" key="7">
    <source>
        <dbReference type="Proteomes" id="UP000240830"/>
    </source>
</evidence>
<evidence type="ECO:0000256" key="2">
    <source>
        <dbReference type="ARBA" id="ARBA00022771"/>
    </source>
</evidence>
<dbReference type="GO" id="GO:0006368">
    <property type="term" value="P:transcription elongation by RNA polymerase II"/>
    <property type="evidence" value="ECO:0007669"/>
    <property type="project" value="TreeGrafter"/>
</dbReference>
<organism evidence="6 7">
    <name type="scientific">Paramicrosporidium saccamoebae</name>
    <dbReference type="NCBI Taxonomy" id="1246581"/>
    <lineage>
        <taxon>Eukaryota</taxon>
        <taxon>Fungi</taxon>
        <taxon>Fungi incertae sedis</taxon>
        <taxon>Cryptomycota</taxon>
        <taxon>Cryptomycota incertae sedis</taxon>
        <taxon>Paramicrosporidium</taxon>
    </lineage>
</organism>
<dbReference type="GO" id="GO:0031564">
    <property type="term" value="P:transcription antitermination"/>
    <property type="evidence" value="ECO:0007669"/>
    <property type="project" value="TreeGrafter"/>
</dbReference>
<comment type="caution">
    <text evidence="6">The sequence shown here is derived from an EMBL/GenBank/DDBJ whole genome shotgun (WGS) entry which is preliminary data.</text>
</comment>
<dbReference type="SUPFAM" id="SSF46942">
    <property type="entry name" value="Elongation factor TFIIS domain 2"/>
    <property type="match status" value="1"/>
</dbReference>
<dbReference type="GO" id="GO:0005634">
    <property type="term" value="C:nucleus"/>
    <property type="evidence" value="ECO:0007669"/>
    <property type="project" value="TreeGrafter"/>
</dbReference>
<dbReference type="Pfam" id="PF07500">
    <property type="entry name" value="TFIIS_M"/>
    <property type="match status" value="1"/>
</dbReference>
<sequence>MNGTSRQRFVTTVPQPKVTNYRVDEDPVRKTVTEGLANVLSGFWDDQPEDTKYKNHTELATAIEAAIFAKLADETPEQHGSSEATRCGTKYKAKYRTLQFNLKDPKNDRLRRLLFTGSIDSTRLVEMTPQEMANEDVAEVIRTVREQSITQLTIPDGSIESGFVKKTHKGEDFLPMGDKEAVYPDTVASASVLMRSLSSDSSWLGKIYLPELGRFPAEGTFLYSPNRPHTNQTLLKYLPHNLHISGRIPIKTASDYVRQICAGSSSRDVLFFHLSDEAGALETIISYLTEHNRWAVIAHDPGRAIRDFYLAPLTEETDWELLGEGVSRLELPALIGVLVVGKDGKTVPGPAVDRYDPHNK</sequence>
<dbReference type="GO" id="GO:0006362">
    <property type="term" value="P:transcription elongation by RNA polymerase I"/>
    <property type="evidence" value="ECO:0007669"/>
    <property type="project" value="TreeGrafter"/>
</dbReference>
<protein>
    <recommendedName>
        <fullName evidence="5">TFIIS central domain-containing protein</fullName>
    </recommendedName>
</protein>